<evidence type="ECO:0000256" key="7">
    <source>
        <dbReference type="ARBA" id="ARBA00023078"/>
    </source>
</evidence>
<evidence type="ECO:0000259" key="11">
    <source>
        <dbReference type="Pfam" id="PF00127"/>
    </source>
</evidence>
<keyword evidence="3 10" id="KW-0813">Transport</keyword>
<dbReference type="PANTHER" id="PTHR34192:SF10">
    <property type="entry name" value="PLASTOCYANIN MAJOR ISOFORM, CHLOROPLASTIC-RELATED"/>
    <property type="match status" value="1"/>
</dbReference>
<dbReference type="Gene3D" id="2.60.40.420">
    <property type="entry name" value="Cupredoxins - blue copper proteins"/>
    <property type="match status" value="1"/>
</dbReference>
<organism evidence="12">
    <name type="scientific">Pyramimonas obovata</name>
    <dbReference type="NCBI Taxonomy" id="1411642"/>
    <lineage>
        <taxon>Eukaryota</taxon>
        <taxon>Viridiplantae</taxon>
        <taxon>Chlorophyta</taxon>
        <taxon>Pyramimonadophyceae</taxon>
        <taxon>Pyramimonadales</taxon>
        <taxon>Pyramimonadaceae</taxon>
        <taxon>Pyramimonas</taxon>
        <taxon>Pyramimonas incertae sedis</taxon>
    </lineage>
</organism>
<dbReference type="PRINTS" id="PR00156">
    <property type="entry name" value="COPPERBLUE"/>
</dbReference>
<keyword evidence="6 9" id="KW-0186">Copper</keyword>
<evidence type="ECO:0000256" key="2">
    <source>
        <dbReference type="ARBA" id="ARBA00005338"/>
    </source>
</evidence>
<dbReference type="GO" id="GO:0009543">
    <property type="term" value="C:chloroplast thylakoid lumen"/>
    <property type="evidence" value="ECO:0007669"/>
    <property type="project" value="TreeGrafter"/>
</dbReference>
<dbReference type="AlphaFoldDB" id="A0A7S0RD38"/>
<evidence type="ECO:0000256" key="8">
    <source>
        <dbReference type="ARBA" id="ARBA00023136"/>
    </source>
</evidence>
<dbReference type="PRINTS" id="PR00157">
    <property type="entry name" value="PLASTOCYANIN"/>
</dbReference>
<protein>
    <recommendedName>
        <fullName evidence="10">Plastocyanin</fullName>
    </recommendedName>
</protein>
<dbReference type="Pfam" id="PF00127">
    <property type="entry name" value="Copper-bind"/>
    <property type="match status" value="1"/>
</dbReference>
<gene>
    <name evidence="12" type="ORF">POBO1169_LOCUS12145</name>
</gene>
<feature type="binding site" evidence="9">
    <location>
        <position position="92"/>
    </location>
    <ligand>
        <name>Cu cation</name>
        <dbReference type="ChEBI" id="CHEBI:23378"/>
    </ligand>
</feature>
<evidence type="ECO:0000256" key="5">
    <source>
        <dbReference type="ARBA" id="ARBA00022982"/>
    </source>
</evidence>
<accession>A0A7S0RD38</accession>
<dbReference type="EMBL" id="HBFA01023845">
    <property type="protein sequence ID" value="CAD8674213.1"/>
    <property type="molecule type" value="Transcribed_RNA"/>
</dbReference>
<dbReference type="SUPFAM" id="SSF49503">
    <property type="entry name" value="Cupredoxins"/>
    <property type="match status" value="1"/>
</dbReference>
<dbReference type="GO" id="GO:0009055">
    <property type="term" value="F:electron transfer activity"/>
    <property type="evidence" value="ECO:0007669"/>
    <property type="project" value="UniProtKB-UniRule"/>
</dbReference>
<evidence type="ECO:0000256" key="1">
    <source>
        <dbReference type="ARBA" id="ARBA00004622"/>
    </source>
</evidence>
<evidence type="ECO:0000256" key="6">
    <source>
        <dbReference type="ARBA" id="ARBA00023008"/>
    </source>
</evidence>
<evidence type="ECO:0000256" key="10">
    <source>
        <dbReference type="RuleBase" id="RU363020"/>
    </source>
</evidence>
<reference evidence="12" key="1">
    <citation type="submission" date="2021-01" db="EMBL/GenBank/DDBJ databases">
        <authorList>
            <person name="Corre E."/>
            <person name="Pelletier E."/>
            <person name="Niang G."/>
            <person name="Scheremetjew M."/>
            <person name="Finn R."/>
            <person name="Kale V."/>
            <person name="Holt S."/>
            <person name="Cochrane G."/>
            <person name="Meng A."/>
            <person name="Brown T."/>
            <person name="Cohen L."/>
        </authorList>
    </citation>
    <scope>NUCLEOTIDE SEQUENCE</scope>
    <source>
        <strain evidence="12">CCMP722</strain>
    </source>
</reference>
<dbReference type="InterPro" id="IPR001235">
    <property type="entry name" value="Copper_blue_Plastocyanin"/>
</dbReference>
<dbReference type="GO" id="GO:0009535">
    <property type="term" value="C:chloroplast thylakoid membrane"/>
    <property type="evidence" value="ECO:0007669"/>
    <property type="project" value="UniProtKB-SubCell"/>
</dbReference>
<dbReference type="GO" id="GO:0005507">
    <property type="term" value="F:copper ion binding"/>
    <property type="evidence" value="ECO:0007669"/>
    <property type="project" value="UniProtKB-UniRule"/>
</dbReference>
<keyword evidence="8 10" id="KW-0472">Membrane</keyword>
<comment type="similarity">
    <text evidence="2 10">Belongs to the plastocyanin family.</text>
</comment>
<feature type="domain" description="Blue (type 1) copper" evidence="11">
    <location>
        <begin position="57"/>
        <end position="152"/>
    </location>
</feature>
<feature type="binding site" evidence="9">
    <location>
        <position position="140"/>
    </location>
    <ligand>
        <name>Cu cation</name>
        <dbReference type="ChEBI" id="CHEBI:23378"/>
    </ligand>
</feature>
<dbReference type="InterPro" id="IPR000923">
    <property type="entry name" value="BlueCu_1"/>
</dbReference>
<name>A0A7S0RD38_9CHLO</name>
<comment type="subcellular location">
    <subcellularLocation>
        <location evidence="1 10">Plastid</location>
        <location evidence="1 10">Chloroplast thylakoid membrane</location>
        <topology evidence="1 10">Peripheral membrane protein</topology>
        <orientation evidence="1 10">Lumenal side</orientation>
    </subcellularLocation>
</comment>
<sequence length="152" mass="15631">MAAIASLNATFLVTKKTVKGAAPAKTVCVFNAEKMGKAAAAGALALTLAVAPVNAATVKLGSDSGALVFEPSTITVAKGEKITFVNNRGFPHNVVFDEDEIPGGVDADAISHEDYLNGPGDEVSNVFDTPGSYSYYCEPHQGAGMVGKIIVQ</sequence>
<evidence type="ECO:0000256" key="4">
    <source>
        <dbReference type="ARBA" id="ARBA00022723"/>
    </source>
</evidence>
<evidence type="ECO:0000256" key="3">
    <source>
        <dbReference type="ARBA" id="ARBA00022448"/>
    </source>
</evidence>
<feature type="binding site" evidence="9">
    <location>
        <position position="137"/>
    </location>
    <ligand>
        <name>Cu cation</name>
        <dbReference type="ChEBI" id="CHEBI:23378"/>
    </ligand>
</feature>
<feature type="binding site" evidence="9">
    <location>
        <position position="145"/>
    </location>
    <ligand>
        <name>Cu cation</name>
        <dbReference type="ChEBI" id="CHEBI:23378"/>
    </ligand>
</feature>
<dbReference type="PANTHER" id="PTHR34192">
    <property type="entry name" value="PLASTOCYANIN MAJOR ISOFORM, CHLOROPLASTIC-RELATED"/>
    <property type="match status" value="1"/>
</dbReference>
<dbReference type="InterPro" id="IPR028871">
    <property type="entry name" value="BlueCu_1_BS"/>
</dbReference>
<dbReference type="CDD" id="cd04219">
    <property type="entry name" value="Plastocyanin"/>
    <property type="match status" value="1"/>
</dbReference>
<keyword evidence="5 10" id="KW-0249">Electron transport</keyword>
<dbReference type="InterPro" id="IPR002387">
    <property type="entry name" value="Plastocyanin"/>
</dbReference>
<dbReference type="NCBIfam" id="TIGR02656">
    <property type="entry name" value="cyanin_plasto"/>
    <property type="match status" value="1"/>
</dbReference>
<proteinExistence type="inferred from homology"/>
<comment type="function">
    <text evidence="10">Participates in electron transfer between P700 and the cytochrome b6-f complex in photosystem I.</text>
</comment>
<keyword evidence="4 9" id="KW-0479">Metal-binding</keyword>
<keyword evidence="7 10" id="KW-0793">Thylakoid</keyword>
<evidence type="ECO:0000313" key="12">
    <source>
        <dbReference type="EMBL" id="CAD8674213.1"/>
    </source>
</evidence>
<evidence type="ECO:0000256" key="9">
    <source>
        <dbReference type="PIRSR" id="PIRSR602387-1"/>
    </source>
</evidence>
<comment type="cofactor">
    <cofactor evidence="9">
        <name>Cu(2+)</name>
        <dbReference type="ChEBI" id="CHEBI:29036"/>
    </cofactor>
    <text evidence="9">The crystal structure with reduced Cu(1+) has also been determined.</text>
</comment>
<dbReference type="InterPro" id="IPR008972">
    <property type="entry name" value="Cupredoxin"/>
</dbReference>
<dbReference type="PROSITE" id="PS00196">
    <property type="entry name" value="COPPER_BLUE"/>
    <property type="match status" value="1"/>
</dbReference>